<feature type="compositionally biased region" description="Low complexity" evidence="1">
    <location>
        <begin position="84"/>
        <end position="96"/>
    </location>
</feature>
<accession>A0A6J4S0G4</accession>
<feature type="compositionally biased region" description="Gly residues" evidence="1">
    <location>
        <begin position="1"/>
        <end position="11"/>
    </location>
</feature>
<feature type="compositionally biased region" description="Gly residues" evidence="1">
    <location>
        <begin position="115"/>
        <end position="127"/>
    </location>
</feature>
<feature type="non-terminal residue" evidence="2">
    <location>
        <position position="1"/>
    </location>
</feature>
<proteinExistence type="predicted"/>
<reference evidence="2" key="1">
    <citation type="submission" date="2020-02" db="EMBL/GenBank/DDBJ databases">
        <authorList>
            <person name="Meier V. D."/>
        </authorList>
    </citation>
    <scope>NUCLEOTIDE SEQUENCE</scope>
    <source>
        <strain evidence="2">AVDCRST_MAG05</strain>
    </source>
</reference>
<feature type="region of interest" description="Disordered" evidence="1">
    <location>
        <begin position="1"/>
        <end position="208"/>
    </location>
</feature>
<feature type="compositionally biased region" description="Low complexity" evidence="1">
    <location>
        <begin position="148"/>
        <end position="160"/>
    </location>
</feature>
<protein>
    <submittedName>
        <fullName evidence="2">Uracil-DNA glycosylase, family 4</fullName>
        <ecNumber evidence="2">3.2.2.27</ecNumber>
    </submittedName>
</protein>
<feature type="compositionally biased region" description="Basic residues" evidence="1">
    <location>
        <begin position="30"/>
        <end position="51"/>
    </location>
</feature>
<dbReference type="GO" id="GO:0004844">
    <property type="term" value="F:uracil DNA N-glycosylase activity"/>
    <property type="evidence" value="ECO:0007669"/>
    <property type="project" value="UniProtKB-EC"/>
</dbReference>
<feature type="compositionally biased region" description="Pro residues" evidence="1">
    <location>
        <begin position="138"/>
        <end position="147"/>
    </location>
</feature>
<organism evidence="2">
    <name type="scientific">uncultured Rubrobacteraceae bacterium</name>
    <dbReference type="NCBI Taxonomy" id="349277"/>
    <lineage>
        <taxon>Bacteria</taxon>
        <taxon>Bacillati</taxon>
        <taxon>Actinomycetota</taxon>
        <taxon>Rubrobacteria</taxon>
        <taxon>Rubrobacterales</taxon>
        <taxon>Rubrobacteraceae</taxon>
        <taxon>environmental samples</taxon>
    </lineage>
</organism>
<dbReference type="EMBL" id="CADCVM010000135">
    <property type="protein sequence ID" value="CAA9479917.1"/>
    <property type="molecule type" value="Genomic_DNA"/>
</dbReference>
<feature type="compositionally biased region" description="Low complexity" evidence="1">
    <location>
        <begin position="198"/>
        <end position="208"/>
    </location>
</feature>
<evidence type="ECO:0000256" key="1">
    <source>
        <dbReference type="SAM" id="MobiDB-lite"/>
    </source>
</evidence>
<evidence type="ECO:0000313" key="2">
    <source>
        <dbReference type="EMBL" id="CAA9479917.1"/>
    </source>
</evidence>
<sequence length="208" mass="21594">GVRGGPEGGFGLHEVRPLPVQDAGGLRRGPAQRRPLRRRRGARLQRGRRGQTLRGRLRDAARPAARFRRGRAGEGVPDDAREVPPAGLPAQAAQAGRDQRLPPLPALPARRRGPAGSGGDGGPGEPGAHGQKGICRPHPGPGHPPGRPLRLPYALALAGPVHPGRPGPAHLGLLTPAGAPRGRAPLHLRDPERDPLRRAGAPPAGALV</sequence>
<name>A0A6J4S0G4_9ACTN</name>
<feature type="non-terminal residue" evidence="2">
    <location>
        <position position="208"/>
    </location>
</feature>
<dbReference type="EC" id="3.2.2.27" evidence="2"/>
<dbReference type="AlphaFoldDB" id="A0A6J4S0G4"/>
<feature type="compositionally biased region" description="Basic and acidic residues" evidence="1">
    <location>
        <begin position="187"/>
        <end position="197"/>
    </location>
</feature>
<keyword evidence="2" id="KW-0378">Hydrolase</keyword>
<gene>
    <name evidence="2" type="ORF">AVDCRST_MAG05-1216</name>
</gene>
<keyword evidence="2" id="KW-0326">Glycosidase</keyword>